<evidence type="ECO:0000313" key="2">
    <source>
        <dbReference type="EMBL" id="GEU44107.1"/>
    </source>
</evidence>
<feature type="transmembrane region" description="Helical" evidence="1">
    <location>
        <begin position="25"/>
        <end position="46"/>
    </location>
</feature>
<dbReference type="GO" id="GO:0003677">
    <property type="term" value="F:DNA binding"/>
    <property type="evidence" value="ECO:0007669"/>
    <property type="project" value="UniProtKB-KW"/>
</dbReference>
<keyword evidence="1" id="KW-1133">Transmembrane helix</keyword>
<name>A0A6L2K5X0_TANCI</name>
<dbReference type="AlphaFoldDB" id="A0A6L2K5X0"/>
<gene>
    <name evidence="2" type="ORF">Tci_016085</name>
</gene>
<accession>A0A6L2K5X0</accession>
<comment type="caution">
    <text evidence="2">The sequence shown here is derived from an EMBL/GenBank/DDBJ whole genome shotgun (WGS) entry which is preliminary data.</text>
</comment>
<keyword evidence="1" id="KW-0812">Transmembrane</keyword>
<keyword evidence="2" id="KW-0238">DNA-binding</keyword>
<protein>
    <submittedName>
        <fullName evidence="2">Basic helix-loop-helix (BHLH) DNA-binding superfamily protein</fullName>
    </submittedName>
</protein>
<keyword evidence="1" id="KW-0472">Membrane</keyword>
<evidence type="ECO:0000256" key="1">
    <source>
        <dbReference type="SAM" id="Phobius"/>
    </source>
</evidence>
<dbReference type="EMBL" id="BKCJ010001800">
    <property type="protein sequence ID" value="GEU44107.1"/>
    <property type="molecule type" value="Genomic_DNA"/>
</dbReference>
<sequence>MARLPLVEQRKQRMAAAMTGAAETFYILSVLIRWFRLGCLIINHMIESNTLRKKYRMNFDNEMDERWKWFKVLITFVMRVIQMVRVFHTFSWSTILS</sequence>
<organism evidence="2">
    <name type="scientific">Tanacetum cinerariifolium</name>
    <name type="common">Dalmatian daisy</name>
    <name type="synonym">Chrysanthemum cinerariifolium</name>
    <dbReference type="NCBI Taxonomy" id="118510"/>
    <lineage>
        <taxon>Eukaryota</taxon>
        <taxon>Viridiplantae</taxon>
        <taxon>Streptophyta</taxon>
        <taxon>Embryophyta</taxon>
        <taxon>Tracheophyta</taxon>
        <taxon>Spermatophyta</taxon>
        <taxon>Magnoliopsida</taxon>
        <taxon>eudicotyledons</taxon>
        <taxon>Gunneridae</taxon>
        <taxon>Pentapetalae</taxon>
        <taxon>asterids</taxon>
        <taxon>campanulids</taxon>
        <taxon>Asterales</taxon>
        <taxon>Asteraceae</taxon>
        <taxon>Asteroideae</taxon>
        <taxon>Anthemideae</taxon>
        <taxon>Anthemidinae</taxon>
        <taxon>Tanacetum</taxon>
    </lineage>
</organism>
<reference evidence="2" key="1">
    <citation type="journal article" date="2019" name="Sci. Rep.">
        <title>Draft genome of Tanacetum cinerariifolium, the natural source of mosquito coil.</title>
        <authorList>
            <person name="Yamashiro T."/>
            <person name="Shiraishi A."/>
            <person name="Satake H."/>
            <person name="Nakayama K."/>
        </authorList>
    </citation>
    <scope>NUCLEOTIDE SEQUENCE</scope>
</reference>
<proteinExistence type="predicted"/>